<sequence>MDTTEPSAPPPTRAGRREWVGLAVLILPVLLISMSVTVMNFAVPHLGADLQPSGTELLWIIDIYTFLLAGMLLTMGSLGDRIGRRRLLLMGAAAFGAASAASAFATSPAMLIAARAVLGVAGATLMPATLALIRTLFDDPAQRKMAIGLWTGGFIGGTAIGPLGGGILLEFFWWGSLFLVNVPVMVVLLLTAPFLLPESKGDQKGRLDFLSAVLSVAAVIPVVYGIKQFSENGLTWTAAGSVVLGLVVGAWLVFRQLRLSDPLIDVRLFRNPAFSVGALTVMLGVFSLVGFMYFVSQYLQLVLGLRPITAGLWMLPMVAMSATGAALSVALSMRIHPGRVVGLALVLGTGGMLTLTRVGPDTGIALLLVGMGMVGAGMGAIASICTDLVVASAPRRSAGSAASLSEAAGELGGALGIAILGSIGMAVYRSGVSAEAPEDAPPEVAEAIQETLPGAVAISEHLPAEAGEQVREVAFRAFTEGMQSAALSGALILAVTAVLVFGVLSRIPKDDLVGEHDM</sequence>
<keyword evidence="10" id="KW-1185">Reference proteome</keyword>
<evidence type="ECO:0000256" key="6">
    <source>
        <dbReference type="ARBA" id="ARBA00023136"/>
    </source>
</evidence>
<dbReference type="InterPro" id="IPR036259">
    <property type="entry name" value="MFS_trans_sf"/>
</dbReference>
<feature type="transmembrane region" description="Helical" evidence="7">
    <location>
        <begin position="145"/>
        <end position="165"/>
    </location>
</feature>
<keyword evidence="4 7" id="KW-0812">Transmembrane</keyword>
<feature type="transmembrane region" description="Helical" evidence="7">
    <location>
        <begin position="57"/>
        <end position="75"/>
    </location>
</feature>
<accession>A0ABT4TGW2</accession>
<protein>
    <submittedName>
        <fullName evidence="9">MFS transporter</fullName>
    </submittedName>
</protein>
<dbReference type="InterPro" id="IPR020846">
    <property type="entry name" value="MFS_dom"/>
</dbReference>
<organism evidence="9 10">
    <name type="scientific">Nocardiopsis suaedae</name>
    <dbReference type="NCBI Taxonomy" id="3018444"/>
    <lineage>
        <taxon>Bacteria</taxon>
        <taxon>Bacillati</taxon>
        <taxon>Actinomycetota</taxon>
        <taxon>Actinomycetes</taxon>
        <taxon>Streptosporangiales</taxon>
        <taxon>Nocardiopsidaceae</taxon>
        <taxon>Nocardiopsis</taxon>
    </lineage>
</organism>
<keyword evidence="6 7" id="KW-0472">Membrane</keyword>
<dbReference type="InterPro" id="IPR006311">
    <property type="entry name" value="TAT_signal"/>
</dbReference>
<dbReference type="Pfam" id="PF07690">
    <property type="entry name" value="MFS_1"/>
    <property type="match status" value="1"/>
</dbReference>
<evidence type="ECO:0000256" key="5">
    <source>
        <dbReference type="ARBA" id="ARBA00022989"/>
    </source>
</evidence>
<evidence type="ECO:0000256" key="1">
    <source>
        <dbReference type="ARBA" id="ARBA00004651"/>
    </source>
</evidence>
<feature type="transmembrane region" description="Helical" evidence="7">
    <location>
        <begin position="112"/>
        <end position="133"/>
    </location>
</feature>
<evidence type="ECO:0000256" key="2">
    <source>
        <dbReference type="ARBA" id="ARBA00022448"/>
    </source>
</evidence>
<keyword evidence="2" id="KW-0813">Transport</keyword>
<feature type="transmembrane region" description="Helical" evidence="7">
    <location>
        <begin position="485"/>
        <end position="504"/>
    </location>
</feature>
<reference evidence="9" key="1">
    <citation type="submission" date="2023-01" db="EMBL/GenBank/DDBJ databases">
        <title>Draft genome sequence of Nocardiopsis sp. LSu2-4 isolated from halophytes.</title>
        <authorList>
            <person name="Duangmal K."/>
            <person name="Chantavorakit T."/>
        </authorList>
    </citation>
    <scope>NUCLEOTIDE SEQUENCE</scope>
    <source>
        <strain evidence="9">LSu2-4</strain>
    </source>
</reference>
<keyword evidence="5 7" id="KW-1133">Transmembrane helix</keyword>
<comment type="subcellular location">
    <subcellularLocation>
        <location evidence="1">Cell membrane</location>
        <topology evidence="1">Multi-pass membrane protein</topology>
    </subcellularLocation>
</comment>
<dbReference type="CDD" id="cd17321">
    <property type="entry name" value="MFS_MMR_MDR_like"/>
    <property type="match status" value="1"/>
</dbReference>
<evidence type="ECO:0000256" key="4">
    <source>
        <dbReference type="ARBA" id="ARBA00022692"/>
    </source>
</evidence>
<feature type="transmembrane region" description="Helical" evidence="7">
    <location>
        <begin position="207"/>
        <end position="227"/>
    </location>
</feature>
<dbReference type="InterPro" id="IPR011701">
    <property type="entry name" value="MFS"/>
</dbReference>
<dbReference type="SUPFAM" id="SSF103473">
    <property type="entry name" value="MFS general substrate transporter"/>
    <property type="match status" value="1"/>
</dbReference>
<dbReference type="PROSITE" id="PS50850">
    <property type="entry name" value="MFS"/>
    <property type="match status" value="1"/>
</dbReference>
<feature type="transmembrane region" description="Helical" evidence="7">
    <location>
        <begin position="340"/>
        <end position="358"/>
    </location>
</feature>
<evidence type="ECO:0000313" key="9">
    <source>
        <dbReference type="EMBL" id="MDA2803630.1"/>
    </source>
</evidence>
<feature type="transmembrane region" description="Helical" evidence="7">
    <location>
        <begin position="87"/>
        <end position="106"/>
    </location>
</feature>
<dbReference type="Gene3D" id="1.20.1250.20">
    <property type="entry name" value="MFS general substrate transporter like domains"/>
    <property type="match status" value="1"/>
</dbReference>
<dbReference type="PANTHER" id="PTHR42718:SF47">
    <property type="entry name" value="METHYL VIOLOGEN RESISTANCE PROTEIN SMVA"/>
    <property type="match status" value="1"/>
</dbReference>
<feature type="transmembrane region" description="Helical" evidence="7">
    <location>
        <begin position="171"/>
        <end position="195"/>
    </location>
</feature>
<evidence type="ECO:0000256" key="7">
    <source>
        <dbReference type="SAM" id="Phobius"/>
    </source>
</evidence>
<proteinExistence type="predicted"/>
<comment type="caution">
    <text evidence="9">The sequence shown here is derived from an EMBL/GenBank/DDBJ whole genome shotgun (WGS) entry which is preliminary data.</text>
</comment>
<feature type="transmembrane region" description="Helical" evidence="7">
    <location>
        <begin position="20"/>
        <end position="42"/>
    </location>
</feature>
<dbReference type="EMBL" id="JAQFWP010000004">
    <property type="protein sequence ID" value="MDA2803630.1"/>
    <property type="molecule type" value="Genomic_DNA"/>
</dbReference>
<dbReference type="PANTHER" id="PTHR42718">
    <property type="entry name" value="MAJOR FACILITATOR SUPERFAMILY MULTIDRUG TRANSPORTER MFSC"/>
    <property type="match status" value="1"/>
</dbReference>
<dbReference type="Gene3D" id="1.20.1720.10">
    <property type="entry name" value="Multidrug resistance protein D"/>
    <property type="match status" value="1"/>
</dbReference>
<feature type="transmembrane region" description="Helical" evidence="7">
    <location>
        <begin position="233"/>
        <end position="254"/>
    </location>
</feature>
<feature type="transmembrane region" description="Helical" evidence="7">
    <location>
        <begin position="364"/>
        <end position="390"/>
    </location>
</feature>
<evidence type="ECO:0000313" key="10">
    <source>
        <dbReference type="Proteomes" id="UP001165685"/>
    </source>
</evidence>
<feature type="transmembrane region" description="Helical" evidence="7">
    <location>
        <begin position="308"/>
        <end position="333"/>
    </location>
</feature>
<dbReference type="Proteomes" id="UP001165685">
    <property type="component" value="Unassembled WGS sequence"/>
</dbReference>
<gene>
    <name evidence="9" type="ORF">O4U47_03835</name>
</gene>
<name>A0ABT4TGW2_9ACTN</name>
<evidence type="ECO:0000259" key="8">
    <source>
        <dbReference type="PROSITE" id="PS50850"/>
    </source>
</evidence>
<keyword evidence="3" id="KW-1003">Cell membrane</keyword>
<feature type="transmembrane region" description="Helical" evidence="7">
    <location>
        <begin position="274"/>
        <end position="296"/>
    </location>
</feature>
<feature type="domain" description="Major facilitator superfamily (MFS) profile" evidence="8">
    <location>
        <begin position="21"/>
        <end position="508"/>
    </location>
</feature>
<evidence type="ECO:0000256" key="3">
    <source>
        <dbReference type="ARBA" id="ARBA00022475"/>
    </source>
</evidence>
<dbReference type="RefSeq" id="WP_270676119.1">
    <property type="nucleotide sequence ID" value="NZ_JAQFWP010000004.1"/>
</dbReference>
<dbReference type="PROSITE" id="PS51318">
    <property type="entry name" value="TAT"/>
    <property type="match status" value="1"/>
</dbReference>